<dbReference type="Proteomes" id="UP000707356">
    <property type="component" value="Unassembled WGS sequence"/>
</dbReference>
<comment type="similarity">
    <text evidence="4">Belongs to the glycosyl hydrolase 24 family.</text>
</comment>
<reference evidence="5" key="2">
    <citation type="journal article" date="2022" name="Microbiol. Resour. Announc.">
        <title>Metagenome Sequencing to Explore Phylogenomics of Terrestrial Cyanobacteria.</title>
        <authorList>
            <person name="Ward R.D."/>
            <person name="Stajich J.E."/>
            <person name="Johansen J.R."/>
            <person name="Huntemann M."/>
            <person name="Clum A."/>
            <person name="Foster B."/>
            <person name="Foster B."/>
            <person name="Roux S."/>
            <person name="Palaniappan K."/>
            <person name="Varghese N."/>
            <person name="Mukherjee S."/>
            <person name="Reddy T.B.K."/>
            <person name="Daum C."/>
            <person name="Copeland A."/>
            <person name="Chen I.A."/>
            <person name="Ivanova N.N."/>
            <person name="Kyrpides N.C."/>
            <person name="Shapiro N."/>
            <person name="Eloe-Fadrosh E.A."/>
            <person name="Pietrasiak N."/>
        </authorList>
    </citation>
    <scope>NUCLEOTIDE SEQUENCE</scope>
    <source>
        <strain evidence="5">GSE-TBD4-15B</strain>
    </source>
</reference>
<dbReference type="Gene3D" id="1.10.530.40">
    <property type="match status" value="1"/>
</dbReference>
<keyword evidence="1 4" id="KW-0929">Antimicrobial</keyword>
<dbReference type="EC" id="3.2.1.17" evidence="4"/>
<dbReference type="PANTHER" id="PTHR38107">
    <property type="match status" value="1"/>
</dbReference>
<dbReference type="InterPro" id="IPR023346">
    <property type="entry name" value="Lysozyme-like_dom_sf"/>
</dbReference>
<dbReference type="AlphaFoldDB" id="A0A951PFW6"/>
<keyword evidence="4" id="KW-0378">Hydrolase</keyword>
<sequence length="173" mass="19242">MNATVNQSELKSDLRQNVIEPKLESGSAIFNSLYCWLKGTAPQASARQTSARQTSARQPASCTTNAEAIQIIKQFEGFPADVEPNVAEAERMVRQLVTVPLTLNQFSALVSFTYQLGASTLKQSELLKQLNAGRYRAAAKEFELWIYVGSSRFPKLVARRIAERRLFLSPCAQ</sequence>
<name>A0A951PFW6_9CYAN</name>
<dbReference type="Pfam" id="PF00959">
    <property type="entry name" value="Phage_lysozyme"/>
    <property type="match status" value="1"/>
</dbReference>
<evidence type="ECO:0000256" key="3">
    <source>
        <dbReference type="ARBA" id="ARBA00023200"/>
    </source>
</evidence>
<proteinExistence type="inferred from homology"/>
<dbReference type="GO" id="GO:0009253">
    <property type="term" value="P:peptidoglycan catabolic process"/>
    <property type="evidence" value="ECO:0007669"/>
    <property type="project" value="InterPro"/>
</dbReference>
<organism evidence="5 6">
    <name type="scientific">Pegethrix bostrychoides GSE-TBD4-15B</name>
    <dbReference type="NCBI Taxonomy" id="2839662"/>
    <lineage>
        <taxon>Bacteria</taxon>
        <taxon>Bacillati</taxon>
        <taxon>Cyanobacteriota</taxon>
        <taxon>Cyanophyceae</taxon>
        <taxon>Oculatellales</taxon>
        <taxon>Oculatellaceae</taxon>
        <taxon>Pegethrix</taxon>
    </lineage>
</organism>
<dbReference type="PANTHER" id="PTHR38107:SF3">
    <property type="entry name" value="LYSOZYME RRRD-RELATED"/>
    <property type="match status" value="1"/>
</dbReference>
<reference evidence="5" key="1">
    <citation type="submission" date="2021-05" db="EMBL/GenBank/DDBJ databases">
        <authorList>
            <person name="Pietrasiak N."/>
            <person name="Ward R."/>
            <person name="Stajich J.E."/>
            <person name="Kurbessoian T."/>
        </authorList>
    </citation>
    <scope>NUCLEOTIDE SEQUENCE</scope>
    <source>
        <strain evidence="5">GSE-TBD4-15B</strain>
    </source>
</reference>
<comment type="caution">
    <text evidence="5">The sequence shown here is derived from an EMBL/GenBank/DDBJ whole genome shotgun (WGS) entry which is preliminary data.</text>
</comment>
<dbReference type="InterPro" id="IPR002196">
    <property type="entry name" value="Glyco_hydro_24"/>
</dbReference>
<dbReference type="GO" id="GO:0042742">
    <property type="term" value="P:defense response to bacterium"/>
    <property type="evidence" value="ECO:0007669"/>
    <property type="project" value="UniProtKB-KW"/>
</dbReference>
<dbReference type="GO" id="GO:0016998">
    <property type="term" value="P:cell wall macromolecule catabolic process"/>
    <property type="evidence" value="ECO:0007669"/>
    <property type="project" value="InterPro"/>
</dbReference>
<dbReference type="InterPro" id="IPR033907">
    <property type="entry name" value="Endolysin_autolysin"/>
</dbReference>
<evidence type="ECO:0000313" key="6">
    <source>
        <dbReference type="Proteomes" id="UP000707356"/>
    </source>
</evidence>
<dbReference type="InterPro" id="IPR023347">
    <property type="entry name" value="Lysozyme_dom_sf"/>
</dbReference>
<evidence type="ECO:0000256" key="4">
    <source>
        <dbReference type="RuleBase" id="RU003788"/>
    </source>
</evidence>
<dbReference type="EMBL" id="JAHHHV010000087">
    <property type="protein sequence ID" value="MBW4468290.1"/>
    <property type="molecule type" value="Genomic_DNA"/>
</dbReference>
<keyword evidence="4" id="KW-0326">Glycosidase</keyword>
<gene>
    <name evidence="5" type="ORF">KME07_22920</name>
</gene>
<dbReference type="SUPFAM" id="SSF53955">
    <property type="entry name" value="Lysozyme-like"/>
    <property type="match status" value="1"/>
</dbReference>
<keyword evidence="3" id="KW-1035">Host cytoplasm</keyword>
<accession>A0A951PFW6</accession>
<keyword evidence="2 4" id="KW-0081">Bacteriolytic enzyme</keyword>
<dbReference type="CDD" id="cd00737">
    <property type="entry name" value="lyz_endolysin_autolysin"/>
    <property type="match status" value="1"/>
</dbReference>
<evidence type="ECO:0000256" key="2">
    <source>
        <dbReference type="ARBA" id="ARBA00022638"/>
    </source>
</evidence>
<dbReference type="GO" id="GO:0031640">
    <property type="term" value="P:killing of cells of another organism"/>
    <property type="evidence" value="ECO:0007669"/>
    <property type="project" value="UniProtKB-KW"/>
</dbReference>
<evidence type="ECO:0000313" key="5">
    <source>
        <dbReference type="EMBL" id="MBW4468290.1"/>
    </source>
</evidence>
<comment type="catalytic activity">
    <reaction evidence="4">
        <text>Hydrolysis of (1-&gt;4)-beta-linkages between N-acetylmuramic acid and N-acetyl-D-glucosamine residues in a peptidoglycan and between N-acetyl-D-glucosamine residues in chitodextrins.</text>
        <dbReference type="EC" id="3.2.1.17"/>
    </reaction>
</comment>
<dbReference type="InterPro" id="IPR051018">
    <property type="entry name" value="Bacteriophage_GH24"/>
</dbReference>
<dbReference type="GO" id="GO:0003796">
    <property type="term" value="F:lysozyme activity"/>
    <property type="evidence" value="ECO:0007669"/>
    <property type="project" value="UniProtKB-EC"/>
</dbReference>
<protein>
    <recommendedName>
        <fullName evidence="4">Lysozyme</fullName>
        <ecNumber evidence="4">3.2.1.17</ecNumber>
    </recommendedName>
</protein>
<evidence type="ECO:0000256" key="1">
    <source>
        <dbReference type="ARBA" id="ARBA00022529"/>
    </source>
</evidence>